<keyword evidence="1" id="KW-0812">Transmembrane</keyword>
<dbReference type="PANTHER" id="PTHR38095">
    <property type="entry name" value="ANAEROBIC DIMETHYL SULFOXIDE REDUCTASE CHAIN YNFH"/>
    <property type="match status" value="1"/>
</dbReference>
<feature type="transmembrane region" description="Helical" evidence="1">
    <location>
        <begin position="298"/>
        <end position="323"/>
    </location>
</feature>
<organism evidence="2 3">
    <name type="scientific">Trueperella bonasi</name>
    <dbReference type="NCBI Taxonomy" id="312286"/>
    <lineage>
        <taxon>Bacteria</taxon>
        <taxon>Bacillati</taxon>
        <taxon>Actinomycetota</taxon>
        <taxon>Actinomycetes</taxon>
        <taxon>Actinomycetales</taxon>
        <taxon>Actinomycetaceae</taxon>
        <taxon>Trueperella</taxon>
    </lineage>
</organism>
<dbReference type="Proteomes" id="UP001243212">
    <property type="component" value="Unassembled WGS sequence"/>
</dbReference>
<feature type="transmembrane region" description="Helical" evidence="1">
    <location>
        <begin position="335"/>
        <end position="355"/>
    </location>
</feature>
<evidence type="ECO:0000313" key="2">
    <source>
        <dbReference type="EMBL" id="MDP9806525.1"/>
    </source>
</evidence>
<keyword evidence="1" id="KW-1133">Transmembrane helix</keyword>
<keyword evidence="1" id="KW-0472">Membrane</keyword>
<feature type="transmembrane region" description="Helical" evidence="1">
    <location>
        <begin position="85"/>
        <end position="105"/>
    </location>
</feature>
<feature type="transmembrane region" description="Helical" evidence="1">
    <location>
        <begin position="117"/>
        <end position="138"/>
    </location>
</feature>
<gene>
    <name evidence="2" type="ORF">J2S70_001107</name>
</gene>
<evidence type="ECO:0000256" key="1">
    <source>
        <dbReference type="SAM" id="Phobius"/>
    </source>
</evidence>
<protein>
    <submittedName>
        <fullName evidence="2">Anaerobic dimethyl sulfoxide reductase subunit C (Anchor subunit)</fullName>
    </submittedName>
</protein>
<feature type="transmembrane region" description="Helical" evidence="1">
    <location>
        <begin position="6"/>
        <end position="32"/>
    </location>
</feature>
<name>A0ABT9NGJ0_9ACTO</name>
<dbReference type="EMBL" id="JAUSQX010000001">
    <property type="protein sequence ID" value="MDP9806525.1"/>
    <property type="molecule type" value="Genomic_DNA"/>
</dbReference>
<dbReference type="InterPro" id="IPR007059">
    <property type="entry name" value="DmsC"/>
</dbReference>
<dbReference type="PANTHER" id="PTHR38095:SF2">
    <property type="entry name" value="ANAEROBIC DIMETHYL SULFOXIDE REDUCTASE CHAIN C"/>
    <property type="match status" value="1"/>
</dbReference>
<evidence type="ECO:0000313" key="3">
    <source>
        <dbReference type="Proteomes" id="UP001243212"/>
    </source>
</evidence>
<keyword evidence="3" id="KW-1185">Reference proteome</keyword>
<feature type="transmembrane region" description="Helical" evidence="1">
    <location>
        <begin position="150"/>
        <end position="178"/>
    </location>
</feature>
<feature type="transmembrane region" description="Helical" evidence="1">
    <location>
        <begin position="44"/>
        <end position="65"/>
    </location>
</feature>
<feature type="transmembrane region" description="Helical" evidence="1">
    <location>
        <begin position="257"/>
        <end position="278"/>
    </location>
</feature>
<dbReference type="RefSeq" id="WP_307682744.1">
    <property type="nucleotide sequence ID" value="NZ_JAUSQX010000001.1"/>
</dbReference>
<proteinExistence type="predicted"/>
<dbReference type="Pfam" id="PF04976">
    <property type="entry name" value="DmsC"/>
    <property type="match status" value="1"/>
</dbReference>
<reference evidence="2 3" key="1">
    <citation type="submission" date="2023-07" db="EMBL/GenBank/DDBJ databases">
        <title>Sequencing the genomes of 1000 actinobacteria strains.</title>
        <authorList>
            <person name="Klenk H.-P."/>
        </authorList>
    </citation>
    <scope>NUCLEOTIDE SEQUENCE [LARGE SCALE GENOMIC DNA]</scope>
    <source>
        <strain evidence="2 3">DSM 17163</strain>
    </source>
</reference>
<comment type="caution">
    <text evidence="2">The sequence shown here is derived from an EMBL/GenBank/DDBJ whole genome shotgun (WGS) entry which is preliminary data.</text>
</comment>
<sequence>MNLHELPMIIFTVVSQMAVGMFIVLGIVDLWLSTKVNDETADRLVTPIVYVIGPTLVFAMISSMFHMNDITNMLNVIRNWGSSWLSREILSLGAFAGLGALYAVMQWFRFGSRRLRQLVAFGAAVAGVILVLCESMIYASVPTIPAWHTWVVPVQFFMTTIMLGAAAVSTSLAVMTLIRKRTERQNETSHEARVKVSAKVRAESGGVVVEDRPAENQSEQACEESSADSWKEKLGFTKNVRAIHARPTTQEWKYTTIIIRAAAIIAALASVVILISYVMHVQSLAMHPEPAATSSVAIFSGGFFLARLILLGIGAVAIAFVSFRLAKVDALENPTPLAGTVLLGFAIMLIAEFMGRSLHYDSMFLVGIG</sequence>
<accession>A0ABT9NGJ0</accession>